<comment type="caution">
    <text evidence="1">The sequence shown here is derived from an EMBL/GenBank/DDBJ whole genome shotgun (WGS) entry which is preliminary data.</text>
</comment>
<proteinExistence type="predicted"/>
<keyword evidence="2" id="KW-1185">Reference proteome</keyword>
<reference evidence="2" key="1">
    <citation type="submission" date="2016-05" db="EMBL/GenBank/DDBJ databases">
        <title>Paenibacillus oryzae. sp. nov., isolated from the rice root.</title>
        <authorList>
            <person name="Zhang J."/>
            <person name="Zhang X."/>
        </authorList>
    </citation>
    <scope>NUCLEOTIDE SEQUENCE [LARGE SCALE GENOMIC DNA]</scope>
    <source>
        <strain evidence="2">KCTC13222</strain>
    </source>
</reference>
<dbReference type="OrthoDB" id="2679144at2"/>
<dbReference type="RefSeq" id="WP_065853793.1">
    <property type="nucleotide sequence ID" value="NZ_LYPC01000022.1"/>
</dbReference>
<dbReference type="AlphaFoldDB" id="A0A1C1A020"/>
<evidence type="ECO:0000313" key="2">
    <source>
        <dbReference type="Proteomes" id="UP000093309"/>
    </source>
</evidence>
<dbReference type="EMBL" id="LYPC01000022">
    <property type="protein sequence ID" value="OCT13732.1"/>
    <property type="molecule type" value="Genomic_DNA"/>
</dbReference>
<organism evidence="1 2">
    <name type="scientific">Paenibacillus pectinilyticus</name>
    <dbReference type="NCBI Taxonomy" id="512399"/>
    <lineage>
        <taxon>Bacteria</taxon>
        <taxon>Bacillati</taxon>
        <taxon>Bacillota</taxon>
        <taxon>Bacilli</taxon>
        <taxon>Bacillales</taxon>
        <taxon>Paenibacillaceae</taxon>
        <taxon>Paenibacillus</taxon>
    </lineage>
</organism>
<accession>A0A1C1A020</accession>
<dbReference type="Proteomes" id="UP000093309">
    <property type="component" value="Unassembled WGS sequence"/>
</dbReference>
<gene>
    <name evidence="1" type="ORF">A8709_19315</name>
</gene>
<evidence type="ECO:0000313" key="1">
    <source>
        <dbReference type="EMBL" id="OCT13732.1"/>
    </source>
</evidence>
<name>A0A1C1A020_9BACL</name>
<dbReference type="STRING" id="512399.A8709_19315"/>
<sequence length="98" mass="11579">MPYVLQHKETGQIYTSTLVNNYGLAYYGVKFWMELEEAEAQALSYLETQSAPELSRWQLIELEENEMKICNVKLRNSAQLQLFWSFATRKPEVRKLEN</sequence>
<protein>
    <submittedName>
        <fullName evidence="1">Uncharacterized protein</fullName>
    </submittedName>
</protein>